<dbReference type="InterPro" id="IPR011856">
    <property type="entry name" value="tRNA_endonuc-like_dom_sf"/>
</dbReference>
<evidence type="ECO:0000313" key="6">
    <source>
        <dbReference type="Proteomes" id="UP000280475"/>
    </source>
</evidence>
<gene>
    <name evidence="5" type="ORF">C7H83_10245</name>
</gene>
<keyword evidence="2" id="KW-0540">Nuclease</keyword>
<keyword evidence="3" id="KW-0378">Hydrolase</keyword>
<evidence type="ECO:0000256" key="1">
    <source>
        <dbReference type="ARBA" id="ARBA00001946"/>
    </source>
</evidence>
<protein>
    <submittedName>
        <fullName evidence="5">VRR-NUC domain-containing protein</fullName>
    </submittedName>
</protein>
<dbReference type="Pfam" id="PF08774">
    <property type="entry name" value="VRR_NUC"/>
    <property type="match status" value="1"/>
</dbReference>
<dbReference type="GO" id="GO:0004518">
    <property type="term" value="F:nuclease activity"/>
    <property type="evidence" value="ECO:0007669"/>
    <property type="project" value="UniProtKB-KW"/>
</dbReference>
<dbReference type="SMART" id="SM00990">
    <property type="entry name" value="VRR_NUC"/>
    <property type="match status" value="1"/>
</dbReference>
<organism evidence="5 6">
    <name type="scientific">Tetragenococcus halophilus</name>
    <name type="common">Pediococcus halophilus</name>
    <dbReference type="NCBI Taxonomy" id="51669"/>
    <lineage>
        <taxon>Bacteria</taxon>
        <taxon>Bacillati</taxon>
        <taxon>Bacillota</taxon>
        <taxon>Bacilli</taxon>
        <taxon>Lactobacillales</taxon>
        <taxon>Enterococcaceae</taxon>
        <taxon>Tetragenococcus</taxon>
    </lineage>
</organism>
<evidence type="ECO:0000256" key="2">
    <source>
        <dbReference type="ARBA" id="ARBA00022722"/>
    </source>
</evidence>
<dbReference type="GO" id="GO:0016788">
    <property type="term" value="F:hydrolase activity, acting on ester bonds"/>
    <property type="evidence" value="ECO:0007669"/>
    <property type="project" value="InterPro"/>
</dbReference>
<dbReference type="Proteomes" id="UP000280475">
    <property type="component" value="Chromosome"/>
</dbReference>
<reference evidence="5 6" key="1">
    <citation type="journal article" date="2012" name="Int. J. Syst. Evol. Microbiol.">
        <title>Characterization of Tetragenococcus strains from sugar thick juice reveals a novel species, Tetragenococcus osmophilus sp. nov., and divides Tetragenococcus halophilus into two subspecies, T. halophilus subsp. halophilus subsp. nov. and T. halophilus subsp. flandriensis subsp. nov.</title>
        <authorList>
            <person name="Juste A."/>
            <person name="Van Trappen S."/>
            <person name="Verreth C."/>
            <person name="Cleenwerck I."/>
            <person name="De Vos P."/>
            <person name="Lievens B."/>
            <person name="Willems K.A."/>
        </authorList>
    </citation>
    <scope>NUCLEOTIDE SEQUENCE [LARGE SCALE GENOMIC DNA]</scope>
    <source>
        <strain evidence="5 6">LMG 26042</strain>
    </source>
</reference>
<dbReference type="AlphaFoldDB" id="A0A3G5FKM5"/>
<name>A0A3G5FKM5_TETHA</name>
<dbReference type="RefSeq" id="WP_103893064.1">
    <property type="nucleotide sequence ID" value="NZ_CP027768.1"/>
</dbReference>
<evidence type="ECO:0000313" key="5">
    <source>
        <dbReference type="EMBL" id="AYW50821.1"/>
    </source>
</evidence>
<evidence type="ECO:0000256" key="3">
    <source>
        <dbReference type="ARBA" id="ARBA00022801"/>
    </source>
</evidence>
<feature type="domain" description="VRR-NUC" evidence="4">
    <location>
        <begin position="1"/>
        <end position="96"/>
    </location>
</feature>
<dbReference type="EMBL" id="CP027768">
    <property type="protein sequence ID" value="AYW50821.1"/>
    <property type="molecule type" value="Genomic_DNA"/>
</dbReference>
<evidence type="ECO:0000259" key="4">
    <source>
        <dbReference type="SMART" id="SM00990"/>
    </source>
</evidence>
<dbReference type="GO" id="GO:0003676">
    <property type="term" value="F:nucleic acid binding"/>
    <property type="evidence" value="ECO:0007669"/>
    <property type="project" value="InterPro"/>
</dbReference>
<accession>A0A3G5FKM5</accession>
<dbReference type="Gene3D" id="3.40.1350.10">
    <property type="match status" value="1"/>
</dbReference>
<comment type="cofactor">
    <cofactor evidence="1">
        <name>Mg(2+)</name>
        <dbReference type="ChEBI" id="CHEBI:18420"/>
    </cofactor>
</comment>
<sequence>MTAEIDIQNAIRREVAKQGHFIYRANVGKVRMQDGRWFDTGLPSGFPDTFGFRSTDKQIFFIEVKNEKGKPRDVQVRFHDFLTKQNVIHGIARSAEDALKIVEEGLIGYGF</sequence>
<proteinExistence type="predicted"/>
<dbReference type="InterPro" id="IPR014883">
    <property type="entry name" value="VRR_NUC"/>
</dbReference>